<evidence type="ECO:0000313" key="12">
    <source>
        <dbReference type="Proteomes" id="UP000053370"/>
    </source>
</evidence>
<dbReference type="InterPro" id="IPR051399">
    <property type="entry name" value="RNA-guided_DNA_endo/Transpos"/>
</dbReference>
<evidence type="ECO:0000313" key="11">
    <source>
        <dbReference type="EMBL" id="GAP40874.1"/>
    </source>
</evidence>
<dbReference type="InterPro" id="IPR010095">
    <property type="entry name" value="Cas12f1-like_TNB"/>
</dbReference>
<feature type="domain" description="Transposase putative helix-turn-helix" evidence="10">
    <location>
        <begin position="1"/>
        <end position="45"/>
    </location>
</feature>
<evidence type="ECO:0000256" key="3">
    <source>
        <dbReference type="ARBA" id="ARBA00022578"/>
    </source>
</evidence>
<keyword evidence="5" id="KW-0862">Zinc</keyword>
<dbReference type="PATRIC" id="fig|1678840.3.peg.2238"/>
<name>A0A0S7BKM7_9CHLR</name>
<dbReference type="Pfam" id="PF01385">
    <property type="entry name" value="OrfB_IS605"/>
    <property type="match status" value="1"/>
</dbReference>
<dbReference type="GO" id="GO:0032196">
    <property type="term" value="P:transposition"/>
    <property type="evidence" value="ECO:0007669"/>
    <property type="project" value="UniProtKB-KW"/>
</dbReference>
<keyword evidence="3" id="KW-0815">Transposition</keyword>
<evidence type="ECO:0000259" key="8">
    <source>
        <dbReference type="Pfam" id="PF01385"/>
    </source>
</evidence>
<evidence type="ECO:0000256" key="2">
    <source>
        <dbReference type="ARBA" id="ARBA00011044"/>
    </source>
</evidence>
<dbReference type="GO" id="GO:0006310">
    <property type="term" value="P:DNA recombination"/>
    <property type="evidence" value="ECO:0007669"/>
    <property type="project" value="UniProtKB-KW"/>
</dbReference>
<comment type="similarity">
    <text evidence="2">In the N-terminal section; belongs to the transposase 2 family.</text>
</comment>
<accession>A0A0S7BKM7</accession>
<keyword evidence="12" id="KW-1185">Reference proteome</keyword>
<dbReference type="GO" id="GO:0046872">
    <property type="term" value="F:metal ion binding"/>
    <property type="evidence" value="ECO:0007669"/>
    <property type="project" value="UniProtKB-KW"/>
</dbReference>
<protein>
    <submittedName>
        <fullName evidence="11">Transposase, IS605 OrfB family, central region</fullName>
    </submittedName>
</protein>
<keyword evidence="4" id="KW-0479">Metal-binding</keyword>
<reference evidence="11" key="1">
    <citation type="journal article" date="2015" name="Genome Announc.">
        <title>Draft Genome Sequence of Anaerolineae Strain TC1, a Novel Isolate from a Methanogenic Wastewater Treatment System.</title>
        <authorList>
            <person name="Matsuura N."/>
            <person name="Tourlousse D.M."/>
            <person name="Sun L."/>
            <person name="Toyonaga M."/>
            <person name="Kuroda K."/>
            <person name="Ohashi A."/>
            <person name="Cruz R."/>
            <person name="Yamaguchi T."/>
            <person name="Sekiguchi Y."/>
        </authorList>
    </citation>
    <scope>NUCLEOTIDE SEQUENCE [LARGE SCALE GENOMIC DNA]</scope>
    <source>
        <strain evidence="11">TC1</strain>
    </source>
</reference>
<evidence type="ECO:0000256" key="7">
    <source>
        <dbReference type="ARBA" id="ARBA00023172"/>
    </source>
</evidence>
<evidence type="ECO:0000256" key="1">
    <source>
        <dbReference type="ARBA" id="ARBA00008761"/>
    </source>
</evidence>
<feature type="domain" description="Probable transposase IS891/IS1136/IS1341" evidence="8">
    <location>
        <begin position="164"/>
        <end position="278"/>
    </location>
</feature>
<proteinExistence type="inferred from homology"/>
<evidence type="ECO:0000256" key="5">
    <source>
        <dbReference type="ARBA" id="ARBA00022833"/>
    </source>
</evidence>
<sequence>MIKTFQYRLYPTSSQRKTMESTIETCRRLYNDCLAERKEAYEERKDNVGKFAQLRKVKILKDTSPYAEKIHSHILQVTVADLDKAFQAFFRRVKAGEKAGYPRFKGQGRFDSFGFKEYGNGFKVDGRRLKLSGVGRVAIRWHRPLEGEVKTLRISRKAGKWFASFSCEVDENPLPATGRAIGIDVGINSLIATSDGELVENPKWCRDGQAKLRVLQRTVSRRRKGGNNRRKAVHALQVHHEHISNQRKDFLNKLANDLVVNNDLIAIEDLQIQNMVKSHCLSKSILDGGWGYFAKRLSDKAVEAGREVVRVNPAYTSKSCSGCGTIFGDLDLSVRWIDCDCGVSMNRDVNAAINISKKALQNRGGQPRWELTWAVAPCVSQEAPAL</sequence>
<dbReference type="NCBIfam" id="TIGR01766">
    <property type="entry name" value="IS200/IS605 family accessory protein TnpB-like domain"/>
    <property type="match status" value="1"/>
</dbReference>
<dbReference type="GO" id="GO:0003677">
    <property type="term" value="F:DNA binding"/>
    <property type="evidence" value="ECO:0007669"/>
    <property type="project" value="UniProtKB-KW"/>
</dbReference>
<evidence type="ECO:0000259" key="9">
    <source>
        <dbReference type="Pfam" id="PF07282"/>
    </source>
</evidence>
<keyword evidence="7" id="KW-0233">DNA recombination</keyword>
<comment type="similarity">
    <text evidence="1">In the C-terminal section; belongs to the transposase 35 family.</text>
</comment>
<dbReference type="RefSeq" id="WP_062280949.1">
    <property type="nucleotide sequence ID" value="NZ_DF968181.1"/>
</dbReference>
<evidence type="ECO:0000256" key="6">
    <source>
        <dbReference type="ARBA" id="ARBA00023125"/>
    </source>
</evidence>
<keyword evidence="6" id="KW-0238">DNA-binding</keyword>
<dbReference type="EMBL" id="DF968181">
    <property type="protein sequence ID" value="GAP40874.1"/>
    <property type="molecule type" value="Genomic_DNA"/>
</dbReference>
<organism evidence="11">
    <name type="scientific">Flexilinea flocculi</name>
    <dbReference type="NCBI Taxonomy" id="1678840"/>
    <lineage>
        <taxon>Bacteria</taxon>
        <taxon>Bacillati</taxon>
        <taxon>Chloroflexota</taxon>
        <taxon>Anaerolineae</taxon>
        <taxon>Anaerolineales</taxon>
        <taxon>Anaerolineaceae</taxon>
        <taxon>Flexilinea</taxon>
    </lineage>
</organism>
<dbReference type="PANTHER" id="PTHR30405">
    <property type="entry name" value="TRANSPOSASE"/>
    <property type="match status" value="1"/>
</dbReference>
<gene>
    <name evidence="11" type="ORF">ATC1_13856</name>
</gene>
<dbReference type="Pfam" id="PF12323">
    <property type="entry name" value="HTH_OrfB_IS605"/>
    <property type="match status" value="1"/>
</dbReference>
<dbReference type="Pfam" id="PF07282">
    <property type="entry name" value="Cas12f1-like_TNB"/>
    <property type="match status" value="1"/>
</dbReference>
<evidence type="ECO:0000259" key="10">
    <source>
        <dbReference type="Pfam" id="PF12323"/>
    </source>
</evidence>
<dbReference type="PANTHER" id="PTHR30405:SF25">
    <property type="entry name" value="RNA-GUIDED DNA ENDONUCLEASE INSQ-RELATED"/>
    <property type="match status" value="1"/>
</dbReference>
<dbReference type="Proteomes" id="UP000053370">
    <property type="component" value="Unassembled WGS sequence"/>
</dbReference>
<dbReference type="OrthoDB" id="9790532at2"/>
<dbReference type="NCBIfam" id="NF040570">
    <property type="entry name" value="guided_TnpB"/>
    <property type="match status" value="1"/>
</dbReference>
<evidence type="ECO:0000256" key="4">
    <source>
        <dbReference type="ARBA" id="ARBA00022723"/>
    </source>
</evidence>
<dbReference type="InterPro" id="IPR021027">
    <property type="entry name" value="Transposase_put_HTH"/>
</dbReference>
<dbReference type="InterPro" id="IPR001959">
    <property type="entry name" value="Transposase"/>
</dbReference>
<dbReference type="AlphaFoldDB" id="A0A0S7BKM7"/>
<feature type="domain" description="Cas12f1-like TNB" evidence="9">
    <location>
        <begin position="290"/>
        <end position="355"/>
    </location>
</feature>